<dbReference type="Gene3D" id="2.40.110.10">
    <property type="entry name" value="Butyryl-CoA Dehydrogenase, subunit A, domain 2"/>
    <property type="match status" value="1"/>
</dbReference>
<protein>
    <recommendedName>
        <fullName evidence="9">3-methylmercaptopropionyl-CoA dehydrogenase</fullName>
        <ecNumber evidence="8">1.3.99.41</ecNumber>
    </recommendedName>
</protein>
<dbReference type="InterPro" id="IPR052166">
    <property type="entry name" value="Diverse_Acyl-CoA_DH"/>
</dbReference>
<dbReference type="PANTHER" id="PTHR42803">
    <property type="entry name" value="ACYL-COA DEHYDROGENASE"/>
    <property type="match status" value="1"/>
</dbReference>
<feature type="domain" description="Acyl-CoA oxidase/dehydrogenase middle" evidence="12">
    <location>
        <begin position="160"/>
        <end position="266"/>
    </location>
</feature>
<dbReference type="PANTHER" id="PTHR42803:SF1">
    <property type="entry name" value="BROAD-SPECIFICITY LINEAR ACYL-COA DEHYDROGENASE FADE5"/>
    <property type="match status" value="1"/>
</dbReference>
<dbReference type="HOGENOM" id="CLU_018204_12_2_5"/>
<evidence type="ECO:0000259" key="13">
    <source>
        <dbReference type="Pfam" id="PF02771"/>
    </source>
</evidence>
<gene>
    <name evidence="15" type="ORF">RGR602_CH00967</name>
</gene>
<dbReference type="Pfam" id="PF12806">
    <property type="entry name" value="Acyl-CoA_dh_C"/>
    <property type="match status" value="1"/>
</dbReference>
<dbReference type="EC" id="1.3.99.41" evidence="8"/>
<evidence type="ECO:0000256" key="10">
    <source>
        <dbReference type="RuleBase" id="RU362125"/>
    </source>
</evidence>
<dbReference type="AlphaFoldDB" id="A0A0B4X176"/>
<dbReference type="PROSITE" id="PS00073">
    <property type="entry name" value="ACYL_COA_DH_2"/>
    <property type="match status" value="1"/>
</dbReference>
<feature type="domain" description="Acetyl-CoA dehydrogenase-like C-terminal" evidence="14">
    <location>
        <begin position="467"/>
        <end position="586"/>
    </location>
</feature>
<dbReference type="GO" id="GO:0050660">
    <property type="term" value="F:flavin adenine dinucleotide binding"/>
    <property type="evidence" value="ECO:0007669"/>
    <property type="project" value="InterPro"/>
</dbReference>
<dbReference type="EMBL" id="CP006877">
    <property type="protein sequence ID" value="AJD40327.1"/>
    <property type="molecule type" value="Genomic_DNA"/>
</dbReference>
<name>A0A0B4X176_9HYPH</name>
<dbReference type="SUPFAM" id="SSF56645">
    <property type="entry name" value="Acyl-CoA dehydrogenase NM domain-like"/>
    <property type="match status" value="1"/>
</dbReference>
<keyword evidence="5 10" id="KW-0560">Oxidoreductase</keyword>
<evidence type="ECO:0000313" key="15">
    <source>
        <dbReference type="EMBL" id="AJD40327.1"/>
    </source>
</evidence>
<sequence>MYKAPVEDIAFTLRHVAGLSDAIDKGLLGDLGEDLVDAILNEAGRFATEEVAPLADIGDRQGARLVDGEVKTPDGWAKLYQDWIAGGWNGLTGPEEYGGQGLPNMLNVAALEMWNSGATAFALCPTLTMGAVEALSAHGSPELRHKYLAKLISGQWTATMNLTEPHAGSDVGALKSRAERRDDGTYRLFGQKIFITWGEHDATDNIIHLVLARLPDAPAGTRGISLFLVPKFLVNDDGSLGRRNDVFCHSLEHKMGIHGSPTCTMIYGDGRFGGEKGAVGWLVGEENKGLNCMFTMMNNARLTVGMQGVAIAEAATQKAIAYAMERTQGRAPGWSGSGMSPIIEHPDVARMLLTMKALTQGSRAISYACAHAIDMSHRASGDKQHWQERAALLTPIAKSFSTDAGVDVASLGIQVHGGMGFIEETGAARFLRDARIAPIYEGTNGIQAIDLVSRKLPLSNGDHVKGFLAELRDIADQVRSSNLDGFGETAARLDSAIADLEQATGWLLKVQADGKVADALSGATPYQRLFGLALTGSYLAKGGLARVSDGADERRIALCRFAAENLLSETAALKDRVINGADSLAAARIALA</sequence>
<evidence type="ECO:0000259" key="11">
    <source>
        <dbReference type="Pfam" id="PF00441"/>
    </source>
</evidence>
<organism evidence="15 16">
    <name type="scientific">Rhizobium gallicum bv. gallicum R602sp</name>
    <dbReference type="NCBI Taxonomy" id="1041138"/>
    <lineage>
        <taxon>Bacteria</taxon>
        <taxon>Pseudomonadati</taxon>
        <taxon>Pseudomonadota</taxon>
        <taxon>Alphaproteobacteria</taxon>
        <taxon>Hyphomicrobiales</taxon>
        <taxon>Rhizobiaceae</taxon>
        <taxon>Rhizobium/Agrobacterium group</taxon>
        <taxon>Rhizobium</taxon>
    </lineage>
</organism>
<dbReference type="SUPFAM" id="SSF47203">
    <property type="entry name" value="Acyl-CoA dehydrogenase C-terminal domain-like"/>
    <property type="match status" value="1"/>
</dbReference>
<evidence type="ECO:0000256" key="5">
    <source>
        <dbReference type="ARBA" id="ARBA00023002"/>
    </source>
</evidence>
<dbReference type="Gene3D" id="1.20.140.10">
    <property type="entry name" value="Butyryl-CoA Dehydrogenase, subunit A, domain 3"/>
    <property type="match status" value="1"/>
</dbReference>
<evidence type="ECO:0000256" key="2">
    <source>
        <dbReference type="ARBA" id="ARBA00009347"/>
    </source>
</evidence>
<dbReference type="Proteomes" id="UP000031368">
    <property type="component" value="Chromosome"/>
</dbReference>
<evidence type="ECO:0000313" key="16">
    <source>
        <dbReference type="Proteomes" id="UP000031368"/>
    </source>
</evidence>
<comment type="function">
    <text evidence="7">Involved in the assimilation of dimethylsulphoniopropionate (DMSP), an important compound in the fixation of carbon in marine phytoplankton, by mediating the conversion of 3-(methylthio)propanoyl-CoA (MMPA-CoA) to 3-(methylthio)acryloyl-CoA (MTA-CoA).</text>
</comment>
<dbReference type="InterPro" id="IPR036250">
    <property type="entry name" value="AcylCo_DH-like_C"/>
</dbReference>
<evidence type="ECO:0000259" key="14">
    <source>
        <dbReference type="Pfam" id="PF12806"/>
    </source>
</evidence>
<dbReference type="KEGG" id="rga:RGR602_CH00967"/>
<evidence type="ECO:0000256" key="3">
    <source>
        <dbReference type="ARBA" id="ARBA00022630"/>
    </source>
</evidence>
<evidence type="ECO:0000256" key="1">
    <source>
        <dbReference type="ARBA" id="ARBA00001974"/>
    </source>
</evidence>
<accession>A0A0B4X176</accession>
<dbReference type="InterPro" id="IPR009100">
    <property type="entry name" value="AcylCoA_DH/oxidase_NM_dom_sf"/>
</dbReference>
<evidence type="ECO:0000256" key="6">
    <source>
        <dbReference type="ARBA" id="ARBA00051388"/>
    </source>
</evidence>
<comment type="cofactor">
    <cofactor evidence="1 10">
        <name>FAD</name>
        <dbReference type="ChEBI" id="CHEBI:57692"/>
    </cofactor>
</comment>
<dbReference type="InterPro" id="IPR006089">
    <property type="entry name" value="Acyl-CoA_DH_CS"/>
</dbReference>
<dbReference type="RefSeq" id="WP_039844163.1">
    <property type="nucleotide sequence ID" value="NZ_CP006877.1"/>
</dbReference>
<dbReference type="Pfam" id="PF00441">
    <property type="entry name" value="Acyl-CoA_dh_1"/>
    <property type="match status" value="1"/>
</dbReference>
<dbReference type="InterPro" id="IPR009075">
    <property type="entry name" value="AcylCo_DH/oxidase_C"/>
</dbReference>
<feature type="domain" description="Acyl-CoA dehydrogenase/oxidase C-terminal" evidence="11">
    <location>
        <begin position="287"/>
        <end position="451"/>
    </location>
</feature>
<evidence type="ECO:0000259" key="12">
    <source>
        <dbReference type="Pfam" id="PF02770"/>
    </source>
</evidence>
<reference evidence="15 16" key="1">
    <citation type="submission" date="2013-11" db="EMBL/GenBank/DDBJ databases">
        <title>Complete genome sequence of Rhizobium gallicum bv. gallicum R602.</title>
        <authorList>
            <person name="Bustos P."/>
            <person name="Santamaria R.I."/>
            <person name="Lozano L."/>
            <person name="Acosta J.L."/>
            <person name="Ormeno-Orrillo E."/>
            <person name="Rogel M.A."/>
            <person name="Romero D."/>
            <person name="Cevallos M.A."/>
            <person name="Martinez-Romero E."/>
            <person name="Gonzalez V."/>
        </authorList>
    </citation>
    <scope>NUCLEOTIDE SEQUENCE [LARGE SCALE GENOMIC DNA]</scope>
    <source>
        <strain evidence="15 16">R602</strain>
    </source>
</reference>
<dbReference type="GO" id="GO:0003995">
    <property type="term" value="F:acyl-CoA dehydrogenase activity"/>
    <property type="evidence" value="ECO:0007669"/>
    <property type="project" value="InterPro"/>
</dbReference>
<dbReference type="InterPro" id="IPR046373">
    <property type="entry name" value="Acyl-CoA_Oxase/DH_mid-dom_sf"/>
</dbReference>
<feature type="domain" description="Acyl-CoA dehydrogenase/oxidase N-terminal" evidence="13">
    <location>
        <begin position="38"/>
        <end position="155"/>
    </location>
</feature>
<keyword evidence="4 10" id="KW-0274">FAD</keyword>
<comment type="similarity">
    <text evidence="2 10">Belongs to the acyl-CoA dehydrogenase family.</text>
</comment>
<dbReference type="InterPro" id="IPR025878">
    <property type="entry name" value="Acyl-CoA_dh-like_C_dom"/>
</dbReference>
<evidence type="ECO:0000256" key="4">
    <source>
        <dbReference type="ARBA" id="ARBA00022827"/>
    </source>
</evidence>
<keyword evidence="16" id="KW-1185">Reference proteome</keyword>
<evidence type="ECO:0000256" key="7">
    <source>
        <dbReference type="ARBA" id="ARBA00058683"/>
    </source>
</evidence>
<proteinExistence type="inferred from homology"/>
<comment type="catalytic activity">
    <reaction evidence="6">
        <text>3-(methylsulfanyl)propanoyl-CoA + oxidized [electron-transfer flavoprotein] + H(+) = 3-(methylsulfanyl)acryloyl-CoA + reduced [electron-transfer flavoprotein]</text>
        <dbReference type="Rhea" id="RHEA:52612"/>
        <dbReference type="Rhea" id="RHEA-COMP:10685"/>
        <dbReference type="Rhea" id="RHEA-COMP:10686"/>
        <dbReference type="ChEBI" id="CHEBI:15378"/>
        <dbReference type="ChEBI" id="CHEBI:57692"/>
        <dbReference type="ChEBI" id="CHEBI:58307"/>
        <dbReference type="ChEBI" id="CHEBI:82815"/>
        <dbReference type="ChEBI" id="CHEBI:84994"/>
        <dbReference type="EC" id="1.3.99.41"/>
    </reaction>
    <physiologicalReaction direction="left-to-right" evidence="6">
        <dbReference type="Rhea" id="RHEA:52613"/>
    </physiologicalReaction>
</comment>
<dbReference type="Pfam" id="PF02770">
    <property type="entry name" value="Acyl-CoA_dh_M"/>
    <property type="match status" value="1"/>
</dbReference>
<evidence type="ECO:0000256" key="8">
    <source>
        <dbReference type="ARBA" id="ARBA00066694"/>
    </source>
</evidence>
<keyword evidence="3 10" id="KW-0285">Flavoprotein</keyword>
<dbReference type="FunFam" id="2.40.110.10:FF:000031">
    <property type="entry name" value="Acyl-CoA dehydrogenase, putative"/>
    <property type="match status" value="1"/>
</dbReference>
<evidence type="ECO:0000256" key="9">
    <source>
        <dbReference type="ARBA" id="ARBA00069043"/>
    </source>
</evidence>
<dbReference type="InterPro" id="IPR006091">
    <property type="entry name" value="Acyl-CoA_Oxase/DH_mid-dom"/>
</dbReference>
<dbReference type="InterPro" id="IPR037069">
    <property type="entry name" value="AcylCoA_DH/ox_N_sf"/>
</dbReference>
<dbReference type="Gene3D" id="1.10.540.10">
    <property type="entry name" value="Acyl-CoA dehydrogenase/oxidase, N-terminal domain"/>
    <property type="match status" value="1"/>
</dbReference>
<dbReference type="Pfam" id="PF02771">
    <property type="entry name" value="Acyl-CoA_dh_N"/>
    <property type="match status" value="1"/>
</dbReference>
<dbReference type="InterPro" id="IPR013786">
    <property type="entry name" value="AcylCoA_DH/ox_N"/>
</dbReference>